<organism evidence="2 3">
    <name type="scientific">Sphaerobolus stellatus (strain SS14)</name>
    <dbReference type="NCBI Taxonomy" id="990650"/>
    <lineage>
        <taxon>Eukaryota</taxon>
        <taxon>Fungi</taxon>
        <taxon>Dikarya</taxon>
        <taxon>Basidiomycota</taxon>
        <taxon>Agaricomycotina</taxon>
        <taxon>Agaricomycetes</taxon>
        <taxon>Phallomycetidae</taxon>
        <taxon>Geastrales</taxon>
        <taxon>Sphaerobolaceae</taxon>
        <taxon>Sphaerobolus</taxon>
    </lineage>
</organism>
<feature type="chain" id="PRO_5002205087" evidence="1">
    <location>
        <begin position="31"/>
        <end position="101"/>
    </location>
</feature>
<sequence length="101" mass="11850">MFSEHPMRIKAQGWPIYVCFLVLWGDEVSGNKTKQWNVHWNWYFIHAGCPKKLLMQEYFVLFASTSPNASNLEQAKAIIDQIKCIHSLEYMSSMQWLIASH</sequence>
<dbReference type="EMBL" id="KN837115">
    <property type="protein sequence ID" value="KIJ44856.1"/>
    <property type="molecule type" value="Genomic_DNA"/>
</dbReference>
<keyword evidence="1" id="KW-0732">Signal</keyword>
<evidence type="ECO:0000256" key="1">
    <source>
        <dbReference type="SAM" id="SignalP"/>
    </source>
</evidence>
<evidence type="ECO:0000313" key="2">
    <source>
        <dbReference type="EMBL" id="KIJ44856.1"/>
    </source>
</evidence>
<reference evidence="2 3" key="1">
    <citation type="submission" date="2014-06" db="EMBL/GenBank/DDBJ databases">
        <title>Evolutionary Origins and Diversification of the Mycorrhizal Mutualists.</title>
        <authorList>
            <consortium name="DOE Joint Genome Institute"/>
            <consortium name="Mycorrhizal Genomics Consortium"/>
            <person name="Kohler A."/>
            <person name="Kuo A."/>
            <person name="Nagy L.G."/>
            <person name="Floudas D."/>
            <person name="Copeland A."/>
            <person name="Barry K.W."/>
            <person name="Cichocki N."/>
            <person name="Veneault-Fourrey C."/>
            <person name="LaButti K."/>
            <person name="Lindquist E.A."/>
            <person name="Lipzen A."/>
            <person name="Lundell T."/>
            <person name="Morin E."/>
            <person name="Murat C."/>
            <person name="Riley R."/>
            <person name="Ohm R."/>
            <person name="Sun H."/>
            <person name="Tunlid A."/>
            <person name="Henrissat B."/>
            <person name="Grigoriev I.V."/>
            <person name="Hibbett D.S."/>
            <person name="Martin F."/>
        </authorList>
    </citation>
    <scope>NUCLEOTIDE SEQUENCE [LARGE SCALE GENOMIC DNA]</scope>
    <source>
        <strain evidence="2 3">SS14</strain>
    </source>
</reference>
<feature type="signal peptide" evidence="1">
    <location>
        <begin position="1"/>
        <end position="30"/>
    </location>
</feature>
<dbReference type="HOGENOM" id="CLU_185499_0_0_1"/>
<name>A0A0C9W1K9_SPHS4</name>
<dbReference type="AlphaFoldDB" id="A0A0C9W1K9"/>
<accession>A0A0C9W1K9</accession>
<gene>
    <name evidence="2" type="ORF">M422DRAFT_167784</name>
</gene>
<dbReference type="Proteomes" id="UP000054279">
    <property type="component" value="Unassembled WGS sequence"/>
</dbReference>
<keyword evidence="3" id="KW-1185">Reference proteome</keyword>
<proteinExistence type="predicted"/>
<dbReference type="OrthoDB" id="2689033at2759"/>
<protein>
    <submittedName>
        <fullName evidence="2">Uncharacterized protein</fullName>
    </submittedName>
</protein>
<evidence type="ECO:0000313" key="3">
    <source>
        <dbReference type="Proteomes" id="UP000054279"/>
    </source>
</evidence>